<dbReference type="InterPro" id="IPR006657">
    <property type="entry name" value="MoPterin_dinucl-bd_dom"/>
</dbReference>
<dbReference type="GO" id="GO:0046872">
    <property type="term" value="F:metal ion binding"/>
    <property type="evidence" value="ECO:0007669"/>
    <property type="project" value="UniProtKB-KW"/>
</dbReference>
<dbReference type="GO" id="GO:0016491">
    <property type="term" value="F:oxidoreductase activity"/>
    <property type="evidence" value="ECO:0007669"/>
    <property type="project" value="InterPro"/>
</dbReference>
<dbReference type="InterPro" id="IPR006963">
    <property type="entry name" value="Mopterin_OxRdtase_4Fe-4S_dom"/>
</dbReference>
<dbReference type="Gene3D" id="3.30.2070.10">
    <property type="entry name" value="Formate dehydrogenase/DMSO reductase"/>
    <property type="match status" value="1"/>
</dbReference>
<dbReference type="Pfam" id="PF04879">
    <property type="entry name" value="Molybdop_Fe4S4"/>
    <property type="match status" value="1"/>
</dbReference>
<feature type="domain" description="4Fe-4S Mo/W bis-MGD-type" evidence="5">
    <location>
        <begin position="1"/>
        <end position="57"/>
    </location>
</feature>
<gene>
    <name evidence="6" type="ORF">HLPR_06540</name>
</gene>
<proteinExistence type="inferred from homology"/>
<dbReference type="Gene3D" id="3.40.50.740">
    <property type="match status" value="1"/>
</dbReference>
<dbReference type="AlphaFoldDB" id="A0AAU9EFW7"/>
<dbReference type="InterPro" id="IPR006656">
    <property type="entry name" value="Mopterin_OxRdtase"/>
</dbReference>
<dbReference type="RefSeq" id="WP_338536648.1">
    <property type="nucleotide sequence ID" value="NZ_AP028654.1"/>
</dbReference>
<dbReference type="InterPro" id="IPR050612">
    <property type="entry name" value="Prok_Mopterin_Oxidored"/>
</dbReference>
<comment type="similarity">
    <text evidence="1">Belongs to the prokaryotic molybdopterin-containing oxidoreductase family.</text>
</comment>
<keyword evidence="3" id="KW-0408">Iron</keyword>
<dbReference type="Pfam" id="PF00384">
    <property type="entry name" value="Molybdopterin"/>
    <property type="match status" value="1"/>
</dbReference>
<dbReference type="Gene3D" id="3.40.228.10">
    <property type="entry name" value="Dimethylsulfoxide Reductase, domain 2"/>
    <property type="match status" value="1"/>
</dbReference>
<dbReference type="PROSITE" id="PS51669">
    <property type="entry name" value="4FE4S_MOW_BIS_MGD"/>
    <property type="match status" value="1"/>
</dbReference>
<reference evidence="6 7" key="1">
    <citation type="submission" date="2023-08" db="EMBL/GenBank/DDBJ databases">
        <title>Helicovermis profunda gen. nov., sp. nov., a novel mesophilic, fermentative bacterium within the Bacillota from a deep-sea hydrothermal vent chimney.</title>
        <authorList>
            <person name="Miyazaki U."/>
            <person name="Mizutani D."/>
            <person name="Hashimoto Y."/>
            <person name="Tame A."/>
            <person name="Sawayama S."/>
            <person name="Miyazaki J."/>
            <person name="Takai K."/>
            <person name="Nakagawa S."/>
        </authorList>
    </citation>
    <scope>NUCLEOTIDE SEQUENCE [LARGE SCALE GENOMIC DNA]</scope>
    <source>
        <strain evidence="6 7">S502</strain>
    </source>
</reference>
<evidence type="ECO:0000313" key="6">
    <source>
        <dbReference type="EMBL" id="BEP28323.1"/>
    </source>
</evidence>
<dbReference type="Pfam" id="PF01568">
    <property type="entry name" value="Molydop_binding"/>
    <property type="match status" value="1"/>
</dbReference>
<evidence type="ECO:0000256" key="3">
    <source>
        <dbReference type="ARBA" id="ARBA00023004"/>
    </source>
</evidence>
<accession>A0AAU9EFW7</accession>
<protein>
    <submittedName>
        <fullName evidence="6">Molybdopterin-dependent oxidoreductase</fullName>
    </submittedName>
</protein>
<dbReference type="Gene3D" id="2.20.25.90">
    <property type="entry name" value="ADC-like domains"/>
    <property type="match status" value="1"/>
</dbReference>
<dbReference type="GO" id="GO:0051536">
    <property type="term" value="F:iron-sulfur cluster binding"/>
    <property type="evidence" value="ECO:0007669"/>
    <property type="project" value="UniProtKB-KW"/>
</dbReference>
<evidence type="ECO:0000313" key="7">
    <source>
        <dbReference type="Proteomes" id="UP001321786"/>
    </source>
</evidence>
<evidence type="ECO:0000259" key="5">
    <source>
        <dbReference type="PROSITE" id="PS51669"/>
    </source>
</evidence>
<dbReference type="GO" id="GO:0043546">
    <property type="term" value="F:molybdopterin cofactor binding"/>
    <property type="evidence" value="ECO:0007669"/>
    <property type="project" value="InterPro"/>
</dbReference>
<dbReference type="PANTHER" id="PTHR43742">
    <property type="entry name" value="TRIMETHYLAMINE-N-OXIDE REDUCTASE"/>
    <property type="match status" value="1"/>
</dbReference>
<dbReference type="KEGG" id="hprf:HLPR_06540"/>
<evidence type="ECO:0000256" key="1">
    <source>
        <dbReference type="ARBA" id="ARBA00010312"/>
    </source>
</evidence>
<dbReference type="PANTHER" id="PTHR43742:SF6">
    <property type="entry name" value="OXIDOREDUCTASE YYAE-RELATED"/>
    <property type="match status" value="1"/>
</dbReference>
<name>A0AAU9EFW7_9FIRM</name>
<sequence length="655" mass="74442">MEKKSVCSLDCFDLCSISAQVKNNKIISLTGDKNNPITKGFICYKGKEHLNRLYSENRIKTPLLKENGVFNSISYDKAIKIVSEKLKEAITFSNDSVLYNYDSGYGGISKEVGSIFFNSVGGAVTHSGSLCWGAGISAQKYDFGISRSNHPSDLLNSKLIILWGRNPVDTNIHLVSYINEARKNGAKVILIDPIKTNSIKISDEHLFIEPSTDGLLALGIANYLASNNLIDNDFISKYTKGFKEYKEHLKKYDLTYVSDETGISKEKIIELANELAKLKTTIILGYGMQRYQNGGNSVRAIDSLLALTGNIGREGSSATYANKSITKLTSNFIKSFQKYDLTSKKYSKAKLGRFLKNSDNKIKFMWVEKSNPVTQSPNSLEVIEGMKKVDFKVVVDMFMTDTAMEADLVFPTTSILEEEDFIYSSMFSPYLVYGEEVIKPLYGIISEFELYKKIAKQMDNVIFPMLTKDEYFNKVLNPILLKENIALEELKKINYIEKNTKIAWKNKQFMTPSKKYEFYSDKALKETGIAMPTYFKSQIRLKDEFRFISPHHVKSLHSQGYRNNRERPIIYINDIDFEKLNLIDEELVSLSNKNGKVIFSAKKSCEIKKGTIYSYEGRWLKDGGPNLLTNDLISDMGEQAAYYDTFCRIEKIKNK</sequence>
<organism evidence="6 7">
    <name type="scientific">Helicovermis profundi</name>
    <dbReference type="NCBI Taxonomy" id="3065157"/>
    <lineage>
        <taxon>Bacteria</taxon>
        <taxon>Bacillati</taxon>
        <taxon>Bacillota</taxon>
        <taxon>Clostridia</taxon>
        <taxon>Helicovermis</taxon>
    </lineage>
</organism>
<evidence type="ECO:0000256" key="4">
    <source>
        <dbReference type="ARBA" id="ARBA00023014"/>
    </source>
</evidence>
<dbReference type="SUPFAM" id="SSF53706">
    <property type="entry name" value="Formate dehydrogenase/DMSO reductase, domains 1-3"/>
    <property type="match status" value="1"/>
</dbReference>
<dbReference type="Proteomes" id="UP001321786">
    <property type="component" value="Chromosome"/>
</dbReference>
<keyword evidence="2" id="KW-0479">Metal-binding</keyword>
<dbReference type="SMART" id="SM00926">
    <property type="entry name" value="Molybdop_Fe4S4"/>
    <property type="match status" value="1"/>
</dbReference>
<keyword evidence="4" id="KW-0411">Iron-sulfur</keyword>
<dbReference type="InterPro" id="IPR009010">
    <property type="entry name" value="Asp_de-COase-like_dom_sf"/>
</dbReference>
<dbReference type="Gene3D" id="2.40.40.20">
    <property type="match status" value="1"/>
</dbReference>
<dbReference type="SUPFAM" id="SSF50692">
    <property type="entry name" value="ADC-like"/>
    <property type="match status" value="1"/>
</dbReference>
<dbReference type="EMBL" id="AP028654">
    <property type="protein sequence ID" value="BEP28323.1"/>
    <property type="molecule type" value="Genomic_DNA"/>
</dbReference>
<keyword evidence="7" id="KW-1185">Reference proteome</keyword>
<dbReference type="CDD" id="cd02766">
    <property type="entry name" value="MopB_3"/>
    <property type="match status" value="1"/>
</dbReference>
<evidence type="ECO:0000256" key="2">
    <source>
        <dbReference type="ARBA" id="ARBA00022723"/>
    </source>
</evidence>